<dbReference type="AlphaFoldDB" id="A0A8D0C342"/>
<dbReference type="Ensembl" id="ENSSMRT00000015702.1">
    <property type="protein sequence ID" value="ENSSMRP00000013483.1"/>
    <property type="gene ID" value="ENSSMRG00000010489.1"/>
</dbReference>
<feature type="compositionally biased region" description="Acidic residues" evidence="3">
    <location>
        <begin position="93"/>
        <end position="103"/>
    </location>
</feature>
<feature type="domain" description="Chromo" evidence="4">
    <location>
        <begin position="6"/>
        <end position="64"/>
    </location>
</feature>
<dbReference type="InterPro" id="IPR000953">
    <property type="entry name" value="Chromo/chromo_shadow_dom"/>
</dbReference>
<dbReference type="PROSITE" id="PS50013">
    <property type="entry name" value="CHROMO_2"/>
    <property type="match status" value="1"/>
</dbReference>
<keyword evidence="6" id="KW-1185">Reference proteome</keyword>
<evidence type="ECO:0000313" key="6">
    <source>
        <dbReference type="Proteomes" id="UP000694421"/>
    </source>
</evidence>
<feature type="compositionally biased region" description="Low complexity" evidence="3">
    <location>
        <begin position="116"/>
        <end position="132"/>
    </location>
</feature>
<evidence type="ECO:0000256" key="2">
    <source>
        <dbReference type="ARBA" id="ARBA00023242"/>
    </source>
</evidence>
<organism evidence="5 6">
    <name type="scientific">Salvator merianae</name>
    <name type="common">Argentine black and white tegu</name>
    <name type="synonym">Tupinambis merianae</name>
    <dbReference type="NCBI Taxonomy" id="96440"/>
    <lineage>
        <taxon>Eukaryota</taxon>
        <taxon>Metazoa</taxon>
        <taxon>Chordata</taxon>
        <taxon>Craniata</taxon>
        <taxon>Vertebrata</taxon>
        <taxon>Euteleostomi</taxon>
        <taxon>Lepidosauria</taxon>
        <taxon>Squamata</taxon>
        <taxon>Bifurcata</taxon>
        <taxon>Unidentata</taxon>
        <taxon>Episquamata</taxon>
        <taxon>Laterata</taxon>
        <taxon>Teiioidea</taxon>
        <taxon>Teiidae</taxon>
        <taxon>Salvator</taxon>
    </lineage>
</organism>
<dbReference type="InterPro" id="IPR023780">
    <property type="entry name" value="Chromo_domain"/>
</dbReference>
<dbReference type="GeneTree" id="ENSGT00960000189474"/>
<comment type="subcellular location">
    <subcellularLocation>
        <location evidence="1">Nucleus</location>
    </subcellularLocation>
</comment>
<dbReference type="Gene3D" id="2.40.50.40">
    <property type="match status" value="1"/>
</dbReference>
<dbReference type="GO" id="GO:0005634">
    <property type="term" value="C:nucleus"/>
    <property type="evidence" value="ECO:0007669"/>
    <property type="project" value="UniProtKB-SubCell"/>
</dbReference>
<accession>A0A8D0C342</accession>
<sequence length="166" mass="18760">CELSEYEVAQILDSRQYRGRLQYLMDWKGYGPEERSWENAADVHAPDLVHHFHNQYPAKPGPPREVGGDCGEGSGVMPRQSSRLQGILPPEPESSEGEDEPPPEFEASEREDEGVNEAAVSADAAENAENAVTESDLDMDSRPPPHVWFRAEKERERRQTRLHLHC</sequence>
<dbReference type="Proteomes" id="UP000694421">
    <property type="component" value="Unplaced"/>
</dbReference>
<dbReference type="Pfam" id="PF00385">
    <property type="entry name" value="Chromo"/>
    <property type="match status" value="1"/>
</dbReference>
<proteinExistence type="predicted"/>
<keyword evidence="2" id="KW-0539">Nucleus</keyword>
<evidence type="ECO:0000256" key="1">
    <source>
        <dbReference type="ARBA" id="ARBA00004123"/>
    </source>
</evidence>
<dbReference type="PANTHER" id="PTHR22812">
    <property type="entry name" value="CHROMOBOX PROTEIN"/>
    <property type="match status" value="1"/>
</dbReference>
<name>A0A8D0C342_SALMN</name>
<reference evidence="5" key="1">
    <citation type="submission" date="2025-08" db="UniProtKB">
        <authorList>
            <consortium name="Ensembl"/>
        </authorList>
    </citation>
    <scope>IDENTIFICATION</scope>
</reference>
<evidence type="ECO:0000259" key="4">
    <source>
        <dbReference type="PROSITE" id="PS50013"/>
    </source>
</evidence>
<evidence type="ECO:0000256" key="3">
    <source>
        <dbReference type="SAM" id="MobiDB-lite"/>
    </source>
</evidence>
<dbReference type="InterPro" id="IPR051219">
    <property type="entry name" value="Heterochromatin_chromo-domain"/>
</dbReference>
<protein>
    <recommendedName>
        <fullName evidence="4">Chromo domain-containing protein</fullName>
    </recommendedName>
</protein>
<reference evidence="5" key="2">
    <citation type="submission" date="2025-09" db="UniProtKB">
        <authorList>
            <consortium name="Ensembl"/>
        </authorList>
    </citation>
    <scope>IDENTIFICATION</scope>
</reference>
<dbReference type="SUPFAM" id="SSF54160">
    <property type="entry name" value="Chromo domain-like"/>
    <property type="match status" value="1"/>
</dbReference>
<evidence type="ECO:0000313" key="5">
    <source>
        <dbReference type="Ensembl" id="ENSSMRP00000013483.1"/>
    </source>
</evidence>
<feature type="region of interest" description="Disordered" evidence="3">
    <location>
        <begin position="52"/>
        <end position="146"/>
    </location>
</feature>
<dbReference type="SMART" id="SM00298">
    <property type="entry name" value="CHROMO"/>
    <property type="match status" value="1"/>
</dbReference>
<dbReference type="InterPro" id="IPR016197">
    <property type="entry name" value="Chromo-like_dom_sf"/>
</dbReference>